<reference evidence="1" key="1">
    <citation type="submission" date="2016-08" db="EMBL/GenBank/DDBJ databases">
        <authorList>
            <person name="Seilhamer J.J."/>
        </authorList>
    </citation>
    <scope>NUCLEOTIDE SEQUENCE</scope>
    <source>
        <strain evidence="1">86</strain>
    </source>
</reference>
<sequence>MATRRPKAADRYREGRNDTTHLIFIADPCDIAGHRSLVFSRLREDAGRSPHSLTKS</sequence>
<gene>
    <name evidence="1" type="ORF">KL86PLE_30147</name>
</gene>
<dbReference type="AlphaFoldDB" id="A0A212LDW9"/>
<evidence type="ECO:0000313" key="1">
    <source>
        <dbReference type="EMBL" id="SCM75700.1"/>
    </source>
</evidence>
<dbReference type="EMBL" id="FMJD01000007">
    <property type="protein sequence ID" value="SCM75700.1"/>
    <property type="molecule type" value="Genomic_DNA"/>
</dbReference>
<accession>A0A212LDW9</accession>
<name>A0A212LDW9_9HYPH</name>
<protein>
    <submittedName>
        <fullName evidence="1">Uncharacterized protein</fullName>
    </submittedName>
</protein>
<proteinExistence type="predicted"/>
<organism evidence="1">
    <name type="scientific">uncultured Pleomorphomonas sp</name>
    <dbReference type="NCBI Taxonomy" id="442121"/>
    <lineage>
        <taxon>Bacteria</taxon>
        <taxon>Pseudomonadati</taxon>
        <taxon>Pseudomonadota</taxon>
        <taxon>Alphaproteobacteria</taxon>
        <taxon>Hyphomicrobiales</taxon>
        <taxon>Pleomorphomonadaceae</taxon>
        <taxon>Pleomorphomonas</taxon>
        <taxon>environmental samples</taxon>
    </lineage>
</organism>